<name>G8QTA5_SPHPG</name>
<dbReference type="InterPro" id="IPR050007">
    <property type="entry name" value="OtnK"/>
</dbReference>
<dbReference type="Gene3D" id="3.40.980.20">
    <property type="entry name" value="Four-carbon acid sugar kinase, nucleotide binding domain"/>
    <property type="match status" value="1"/>
</dbReference>
<dbReference type="Pfam" id="PF07005">
    <property type="entry name" value="SBD_N"/>
    <property type="match status" value="1"/>
</dbReference>
<sequence length="411" mass="44593">MRLGVIADDFTGATDMAGFLADNGMATVMFNGVPARQAREGHEAIVVSLKIRSCPVEEAKHQALEALRFLIGSGCTRFYYKYCSTFDSTHEGNIGPVIDALLEYLQISQTVICPSLPVNGRTVYQGYLFVHDQLLHESGMKNHPVTPMADAKLSRLMEGQSKGVCSHIFYQDIAQGPRRIRERIEEERRAGANYLIVDALNEQDLFSIAEATNDFLLLTGGSGLAVPLACQIASSKGFSPFIPERRKGVVIAGSCSVCTLQQVAEYKKYAPSFFLDSHECLHNSQYAREVASWVLSQSAGELSPLVYATTEQPDKAGNAGPAIEATFSALTKLLAKQGIQNFIVAGGETSAVVVAALAVEGFEIGPKIDPGVPWVRSLDKAFQLVLKSGNFGEVDFFRKAQKMTASPDLVL</sequence>
<dbReference type="HOGENOM" id="CLU_029424_1_0_12"/>
<evidence type="ECO:0000256" key="11">
    <source>
        <dbReference type="ARBA" id="ARBA00039461"/>
    </source>
</evidence>
<evidence type="ECO:0000313" key="15">
    <source>
        <dbReference type="EMBL" id="AEV29072.1"/>
    </source>
</evidence>
<accession>G8QTA5</accession>
<dbReference type="EC" id="2.7.1.217" evidence="10"/>
<evidence type="ECO:0000256" key="12">
    <source>
        <dbReference type="ARBA" id="ARBA00041377"/>
    </source>
</evidence>
<dbReference type="Proteomes" id="UP000005632">
    <property type="component" value="Chromosome"/>
</dbReference>
<keyword evidence="4" id="KW-0418">Kinase</keyword>
<feature type="domain" description="Four-carbon acid sugar kinase N-terminal" evidence="13">
    <location>
        <begin position="3"/>
        <end position="226"/>
    </location>
</feature>
<gene>
    <name evidence="15" type="ordered locus">SpiGrapes_1258</name>
</gene>
<dbReference type="RefSeq" id="WP_014269921.1">
    <property type="nucleotide sequence ID" value="NC_016633.1"/>
</dbReference>
<dbReference type="InterPro" id="IPR037051">
    <property type="entry name" value="4-carb_acid_sugar_kinase_N_sf"/>
</dbReference>
<protein>
    <recommendedName>
        <fullName evidence="11">3-oxo-tetronate kinase</fullName>
        <ecNumber evidence="10">2.7.1.217</ecNumber>
    </recommendedName>
    <alternativeName>
        <fullName evidence="12">3-dehydrotetronate 4-kinase</fullName>
    </alternativeName>
</protein>
<reference evidence="15 16" key="1">
    <citation type="submission" date="2011-11" db="EMBL/GenBank/DDBJ databases">
        <title>Complete sequence of Spirochaeta sp. grapes.</title>
        <authorList>
            <consortium name="US DOE Joint Genome Institute"/>
            <person name="Lucas S."/>
            <person name="Han J."/>
            <person name="Lapidus A."/>
            <person name="Cheng J.-F."/>
            <person name="Goodwin L."/>
            <person name="Pitluck S."/>
            <person name="Peters L."/>
            <person name="Ovchinnikova G."/>
            <person name="Munk A.C."/>
            <person name="Detter J.C."/>
            <person name="Han C."/>
            <person name="Tapia R."/>
            <person name="Land M."/>
            <person name="Hauser L."/>
            <person name="Kyrpides N."/>
            <person name="Ivanova N."/>
            <person name="Pagani I."/>
            <person name="Ritalahtilisa K."/>
            <person name="Loeffler F."/>
            <person name="Woyke T."/>
        </authorList>
    </citation>
    <scope>NUCLEOTIDE SEQUENCE [LARGE SCALE GENOMIC DNA]</scope>
    <source>
        <strain evidence="16">ATCC BAA-1885 / DSM 22778 / Grapes</strain>
    </source>
</reference>
<dbReference type="InterPro" id="IPR031475">
    <property type="entry name" value="NBD_C"/>
</dbReference>
<organism evidence="15 16">
    <name type="scientific">Sphaerochaeta pleomorpha (strain ATCC BAA-1885 / DSM 22778 / Grapes)</name>
    <dbReference type="NCBI Taxonomy" id="158190"/>
    <lineage>
        <taxon>Bacteria</taxon>
        <taxon>Pseudomonadati</taxon>
        <taxon>Spirochaetota</taxon>
        <taxon>Spirochaetia</taxon>
        <taxon>Spirochaetales</taxon>
        <taxon>Sphaerochaetaceae</taxon>
        <taxon>Sphaerochaeta</taxon>
    </lineage>
</organism>
<dbReference type="InterPro" id="IPR042213">
    <property type="entry name" value="NBD_C_sf"/>
</dbReference>
<dbReference type="GO" id="GO:0016301">
    <property type="term" value="F:kinase activity"/>
    <property type="evidence" value="ECO:0007669"/>
    <property type="project" value="UniProtKB-KW"/>
</dbReference>
<keyword evidence="6" id="KW-0119">Carbohydrate metabolism</keyword>
<evidence type="ECO:0000256" key="10">
    <source>
        <dbReference type="ARBA" id="ARBA00039095"/>
    </source>
</evidence>
<proteinExistence type="inferred from homology"/>
<evidence type="ECO:0000313" key="16">
    <source>
        <dbReference type="Proteomes" id="UP000005632"/>
    </source>
</evidence>
<evidence type="ECO:0000256" key="8">
    <source>
        <dbReference type="ARBA" id="ARBA00036346"/>
    </source>
</evidence>
<dbReference type="KEGG" id="sgp:SpiGrapes_1258"/>
<dbReference type="GO" id="GO:0005524">
    <property type="term" value="F:ATP binding"/>
    <property type="evidence" value="ECO:0007669"/>
    <property type="project" value="UniProtKB-KW"/>
</dbReference>
<dbReference type="NCBIfam" id="NF043035">
    <property type="entry name" value="OxoTetrKin"/>
    <property type="match status" value="1"/>
</dbReference>
<evidence type="ECO:0000259" key="13">
    <source>
        <dbReference type="Pfam" id="PF07005"/>
    </source>
</evidence>
<evidence type="ECO:0000256" key="3">
    <source>
        <dbReference type="ARBA" id="ARBA00022741"/>
    </source>
</evidence>
<comment type="similarity">
    <text evidence="1">Belongs to the four-carbon acid sugar kinase family.</text>
</comment>
<keyword evidence="5" id="KW-0067">ATP-binding</keyword>
<comment type="function">
    <text evidence="9">Catalyzes the ATP-dependent phosphorylation of 3-oxo-tetronate to 3-oxo-tetronate 4-phosphate.</text>
</comment>
<dbReference type="Gene3D" id="3.40.50.10840">
    <property type="entry name" value="Putative sugar-binding, N-terminal domain"/>
    <property type="match status" value="1"/>
</dbReference>
<dbReference type="OrthoDB" id="9778478at2"/>
<evidence type="ECO:0000256" key="5">
    <source>
        <dbReference type="ARBA" id="ARBA00022840"/>
    </source>
</evidence>
<evidence type="ECO:0000256" key="4">
    <source>
        <dbReference type="ARBA" id="ARBA00022777"/>
    </source>
</evidence>
<keyword evidence="2" id="KW-0808">Transferase</keyword>
<dbReference type="Pfam" id="PF17042">
    <property type="entry name" value="NBD_C"/>
    <property type="match status" value="1"/>
</dbReference>
<comment type="catalytic activity">
    <reaction evidence="7">
        <text>3-dehydro-L-erythronate + ATP = 3-dehydro-4-O-phospho-L-erythronate + ADP + H(+)</text>
        <dbReference type="Rhea" id="RHEA:52552"/>
        <dbReference type="ChEBI" id="CHEBI:15378"/>
        <dbReference type="ChEBI" id="CHEBI:30616"/>
        <dbReference type="ChEBI" id="CHEBI:136592"/>
        <dbReference type="ChEBI" id="CHEBI:136670"/>
        <dbReference type="ChEBI" id="CHEBI:456216"/>
        <dbReference type="EC" id="2.7.1.217"/>
    </reaction>
</comment>
<feature type="domain" description="Four-carbon acid sugar kinase nucleotide binding" evidence="14">
    <location>
        <begin position="249"/>
        <end position="397"/>
    </location>
</feature>
<evidence type="ECO:0000256" key="2">
    <source>
        <dbReference type="ARBA" id="ARBA00022679"/>
    </source>
</evidence>
<dbReference type="eggNOG" id="COG3395">
    <property type="taxonomic scope" value="Bacteria"/>
</dbReference>
<keyword evidence="3" id="KW-0547">Nucleotide-binding</keyword>
<evidence type="ECO:0000256" key="9">
    <source>
        <dbReference type="ARBA" id="ARBA00037335"/>
    </source>
</evidence>
<evidence type="ECO:0000259" key="14">
    <source>
        <dbReference type="Pfam" id="PF17042"/>
    </source>
</evidence>
<dbReference type="STRING" id="158190.SpiGrapes_1258"/>
<evidence type="ECO:0000256" key="6">
    <source>
        <dbReference type="ARBA" id="ARBA00023277"/>
    </source>
</evidence>
<evidence type="ECO:0000256" key="1">
    <source>
        <dbReference type="ARBA" id="ARBA00005715"/>
    </source>
</evidence>
<evidence type="ECO:0000256" key="7">
    <source>
        <dbReference type="ARBA" id="ARBA00035898"/>
    </source>
</evidence>
<dbReference type="AlphaFoldDB" id="G8QTA5"/>
<dbReference type="SUPFAM" id="SSF142764">
    <property type="entry name" value="YgbK-like"/>
    <property type="match status" value="1"/>
</dbReference>
<dbReference type="InterPro" id="IPR010737">
    <property type="entry name" value="4-carb_acid_sugar_kinase_N"/>
</dbReference>
<comment type="catalytic activity">
    <reaction evidence="8">
        <text>3-dehydro-D-erythronate + ATP = 3-dehydro-4-O-phospho-D-erythronate + ADP + H(+)</text>
        <dbReference type="Rhea" id="RHEA:52556"/>
        <dbReference type="ChEBI" id="CHEBI:15378"/>
        <dbReference type="ChEBI" id="CHEBI:30616"/>
        <dbReference type="ChEBI" id="CHEBI:57958"/>
        <dbReference type="ChEBI" id="CHEBI:136593"/>
        <dbReference type="ChEBI" id="CHEBI:456216"/>
        <dbReference type="EC" id="2.7.1.217"/>
    </reaction>
</comment>
<keyword evidence="16" id="KW-1185">Reference proteome</keyword>
<dbReference type="EMBL" id="CP003155">
    <property type="protein sequence ID" value="AEV29072.1"/>
    <property type="molecule type" value="Genomic_DNA"/>
</dbReference>